<sequence length="253" mass="28616">MPTCLAISLVDQPIGCQTGITPSTGISFVNKASFIPVLYNLLVKIIKGSKEQTFTAQEFEGLSSKFAYSVLDIGTGDGRFVYKMAKENHEKLFVGMDPSQKQLEIYSKKINKEKLENVLLVLGSVEIPPQELIGKFDEIYINFPWGSLLGGIATANTKIVETICKFCKPYSQIEIIFGYSDEAEPTEYERLQLEKIDQELIANKIVPEFSKFGFKLEHLEELRKEVLVKIGSSWAKKLKFGQDRKMFRLALVR</sequence>
<dbReference type="EMBL" id="DSRT01000016">
    <property type="protein sequence ID" value="HGW29358.1"/>
    <property type="molecule type" value="Genomic_DNA"/>
</dbReference>
<keyword evidence="1" id="KW-0808">Transferase</keyword>
<dbReference type="GO" id="GO:0008168">
    <property type="term" value="F:methyltransferase activity"/>
    <property type="evidence" value="ECO:0007669"/>
    <property type="project" value="UniProtKB-KW"/>
</dbReference>
<dbReference type="Gene3D" id="3.40.50.150">
    <property type="entry name" value="Vaccinia Virus protein VP39"/>
    <property type="match status" value="1"/>
</dbReference>
<comment type="caution">
    <text evidence="1">The sequence shown here is derived from an EMBL/GenBank/DDBJ whole genome shotgun (WGS) entry which is preliminary data.</text>
</comment>
<name>A0A7C4XSR3_UNCKA</name>
<dbReference type="InterPro" id="IPR056262">
    <property type="entry name" value="NpmA"/>
</dbReference>
<protein>
    <submittedName>
        <fullName evidence="1">Methyltransferase domain-containing protein</fullName>
    </submittedName>
</protein>
<dbReference type="SUPFAM" id="SSF53335">
    <property type="entry name" value="S-adenosyl-L-methionine-dependent methyltransferases"/>
    <property type="match status" value="1"/>
</dbReference>
<keyword evidence="1" id="KW-0489">Methyltransferase</keyword>
<dbReference type="CDD" id="cd02440">
    <property type="entry name" value="AdoMet_MTases"/>
    <property type="match status" value="1"/>
</dbReference>
<dbReference type="Pfam" id="PF24675">
    <property type="entry name" value="NpmA"/>
    <property type="match status" value="1"/>
</dbReference>
<dbReference type="GO" id="GO:0032259">
    <property type="term" value="P:methylation"/>
    <property type="evidence" value="ECO:0007669"/>
    <property type="project" value="UniProtKB-KW"/>
</dbReference>
<organism evidence="1">
    <name type="scientific">candidate division WWE3 bacterium</name>
    <dbReference type="NCBI Taxonomy" id="2053526"/>
    <lineage>
        <taxon>Bacteria</taxon>
        <taxon>Katanobacteria</taxon>
    </lineage>
</organism>
<gene>
    <name evidence="1" type="ORF">ENR63_00305</name>
</gene>
<accession>A0A7C4XSR3</accession>
<reference evidence="1" key="1">
    <citation type="journal article" date="2020" name="mSystems">
        <title>Genome- and Community-Level Interaction Insights into Carbon Utilization and Element Cycling Functions of Hydrothermarchaeota in Hydrothermal Sediment.</title>
        <authorList>
            <person name="Zhou Z."/>
            <person name="Liu Y."/>
            <person name="Xu W."/>
            <person name="Pan J."/>
            <person name="Luo Z.H."/>
            <person name="Li M."/>
        </authorList>
    </citation>
    <scope>NUCLEOTIDE SEQUENCE [LARGE SCALE GENOMIC DNA]</scope>
    <source>
        <strain evidence="1">SpSt-417</strain>
    </source>
</reference>
<dbReference type="InterPro" id="IPR029063">
    <property type="entry name" value="SAM-dependent_MTases_sf"/>
</dbReference>
<proteinExistence type="predicted"/>
<dbReference type="AlphaFoldDB" id="A0A7C4XSR3"/>
<evidence type="ECO:0000313" key="1">
    <source>
        <dbReference type="EMBL" id="HGW29358.1"/>
    </source>
</evidence>